<evidence type="ECO:0000259" key="2">
    <source>
        <dbReference type="Pfam" id="PF01471"/>
    </source>
</evidence>
<keyword evidence="4" id="KW-1185">Reference proteome</keyword>
<feature type="domain" description="Peptidoglycan binding-like" evidence="2">
    <location>
        <begin position="29"/>
        <end position="86"/>
    </location>
</feature>
<dbReference type="InterPro" id="IPR002477">
    <property type="entry name" value="Peptidoglycan-bd-like"/>
</dbReference>
<accession>A6NY60</accession>
<dbReference type="SUPFAM" id="SSF47090">
    <property type="entry name" value="PGBD-like"/>
    <property type="match status" value="2"/>
</dbReference>
<dbReference type="Pfam" id="PF01471">
    <property type="entry name" value="PG_binding_1"/>
    <property type="match status" value="2"/>
</dbReference>
<reference evidence="3 4" key="1">
    <citation type="submission" date="2007-04" db="EMBL/GenBank/DDBJ databases">
        <authorList>
            <person name="Fulton L."/>
            <person name="Clifton S."/>
            <person name="Fulton B."/>
            <person name="Xu J."/>
            <person name="Minx P."/>
            <person name="Pepin K.H."/>
            <person name="Johnson M."/>
            <person name="Thiruvilangam P."/>
            <person name="Bhonagiri V."/>
            <person name="Nash W.E."/>
            <person name="Mardis E.R."/>
            <person name="Wilson R.K."/>
        </authorList>
    </citation>
    <scope>NUCLEOTIDE SEQUENCE [LARGE SCALE GENOMIC DNA]</scope>
    <source>
        <strain evidence="3 4">ATCC 29799</strain>
    </source>
</reference>
<sequence>MADGANKNVTLASVRSGQKKLQRDDVTKSEDIKQLQRAIYMAGFWSSPSEPDGVYGIYTECAVRGFQYEKGLQTSGVVDKATLSKLEAWSGTLSATRSKSPALTYIRRGTQYAVSGDIGAAPTQIRGLLIKKGYNCASTGPFNAELVGVVKKFQKDSGLTQDGSVGQVTLAVLENTVSDTGWLSNGTVRLTAGLLARCGFKQTLLCSEFVSKLNSFFNTYKINTKPKVRQVLAQILAETQYGTRLMEGGYRAGVKVKWDGAARYFPYYGGGFIHVTFDYAYRDFSAYINDPKAFTPEEYATQHVAYTHPGTSAGWFLTVLKKSQWDRISWSAGEEKVCKAVTDVVRGVGLPYKERYEFYKKIATILK</sequence>
<protein>
    <submittedName>
        <fullName evidence="3">Putative peptidoglycan binding domain protein</fullName>
    </submittedName>
</protein>
<proteinExistence type="predicted"/>
<evidence type="ECO:0000313" key="3">
    <source>
        <dbReference type="EMBL" id="EDM99230.1"/>
    </source>
</evidence>
<dbReference type="RefSeq" id="WP_006573667.1">
    <property type="nucleotide sequence ID" value="NZ_AAXG02000028.1"/>
</dbReference>
<dbReference type="EMBL" id="AAXG02000028">
    <property type="protein sequence ID" value="EDM99230.1"/>
    <property type="molecule type" value="Genomic_DNA"/>
</dbReference>
<comment type="caution">
    <text evidence="3">The sequence shown here is derived from an EMBL/GenBank/DDBJ whole genome shotgun (WGS) entry which is preliminary data.</text>
</comment>
<dbReference type="Proteomes" id="UP000003639">
    <property type="component" value="Unassembled WGS sequence"/>
</dbReference>
<feature type="domain" description="Peptidoglycan binding-like" evidence="2">
    <location>
        <begin position="123"/>
        <end position="173"/>
    </location>
</feature>
<name>A6NY60_9FIRM</name>
<feature type="region of interest" description="Disordered" evidence="1">
    <location>
        <begin position="1"/>
        <end position="27"/>
    </location>
</feature>
<dbReference type="InterPro" id="IPR036366">
    <property type="entry name" value="PGBDSf"/>
</dbReference>
<evidence type="ECO:0000313" key="4">
    <source>
        <dbReference type="Proteomes" id="UP000003639"/>
    </source>
</evidence>
<dbReference type="OrthoDB" id="1838047at2"/>
<dbReference type="SUPFAM" id="SSF53955">
    <property type="entry name" value="Lysozyme-like"/>
    <property type="match status" value="1"/>
</dbReference>
<dbReference type="Gene3D" id="1.10.530.10">
    <property type="match status" value="1"/>
</dbReference>
<dbReference type="eggNOG" id="COG3409">
    <property type="taxonomic scope" value="Bacteria"/>
</dbReference>
<gene>
    <name evidence="3" type="ORF">BACCAP_03159</name>
</gene>
<feature type="compositionally biased region" description="Polar residues" evidence="1">
    <location>
        <begin position="7"/>
        <end position="16"/>
    </location>
</feature>
<dbReference type="InterPro" id="IPR036365">
    <property type="entry name" value="PGBD-like_sf"/>
</dbReference>
<dbReference type="InterPro" id="IPR023346">
    <property type="entry name" value="Lysozyme-like_dom_sf"/>
</dbReference>
<reference evidence="3 4" key="2">
    <citation type="submission" date="2007-06" db="EMBL/GenBank/DDBJ databases">
        <title>Draft genome sequence of Pseudoflavonifractor capillosus ATCC 29799.</title>
        <authorList>
            <person name="Sudarsanam P."/>
            <person name="Ley R."/>
            <person name="Guruge J."/>
            <person name="Turnbaugh P.J."/>
            <person name="Mahowald M."/>
            <person name="Liep D."/>
            <person name="Gordon J."/>
        </authorList>
    </citation>
    <scope>NUCLEOTIDE SEQUENCE [LARGE SCALE GENOMIC DNA]</scope>
    <source>
        <strain evidence="3 4">ATCC 29799</strain>
    </source>
</reference>
<organism evidence="3 4">
    <name type="scientific">Pseudoflavonifractor capillosus ATCC 29799</name>
    <dbReference type="NCBI Taxonomy" id="411467"/>
    <lineage>
        <taxon>Bacteria</taxon>
        <taxon>Bacillati</taxon>
        <taxon>Bacillota</taxon>
        <taxon>Clostridia</taxon>
        <taxon>Eubacteriales</taxon>
        <taxon>Oscillospiraceae</taxon>
        <taxon>Pseudoflavonifractor</taxon>
    </lineage>
</organism>
<dbReference type="AlphaFoldDB" id="A6NY60"/>
<evidence type="ECO:0000256" key="1">
    <source>
        <dbReference type="SAM" id="MobiDB-lite"/>
    </source>
</evidence>
<dbReference type="Gene3D" id="1.10.101.10">
    <property type="entry name" value="PGBD-like superfamily/PGBD"/>
    <property type="match status" value="2"/>
</dbReference>
<dbReference type="STRING" id="411467.BACCAP_03159"/>